<evidence type="ECO:0000256" key="2">
    <source>
        <dbReference type="ARBA" id="ARBA00022679"/>
    </source>
</evidence>
<keyword evidence="10" id="KW-1185">Reference proteome</keyword>
<dbReference type="STRING" id="136037.A0A067R9L4"/>
<dbReference type="FunFam" id="3.30.200.20:FF:000315">
    <property type="entry name" value="Calcium-dependent protein kinase 3"/>
    <property type="match status" value="1"/>
</dbReference>
<feature type="compositionally biased region" description="Low complexity" evidence="7">
    <location>
        <begin position="2051"/>
        <end position="2065"/>
    </location>
</feature>
<dbReference type="PROSITE" id="PS00108">
    <property type="entry name" value="PROTEIN_KINASE_ST"/>
    <property type="match status" value="1"/>
</dbReference>
<feature type="compositionally biased region" description="Basic and acidic residues" evidence="7">
    <location>
        <begin position="1205"/>
        <end position="1220"/>
    </location>
</feature>
<feature type="region of interest" description="Disordered" evidence="7">
    <location>
        <begin position="1692"/>
        <end position="1762"/>
    </location>
</feature>
<evidence type="ECO:0000256" key="1">
    <source>
        <dbReference type="ARBA" id="ARBA00022527"/>
    </source>
</evidence>
<feature type="compositionally biased region" description="Basic and acidic residues" evidence="7">
    <location>
        <begin position="433"/>
        <end position="453"/>
    </location>
</feature>
<dbReference type="InterPro" id="IPR017441">
    <property type="entry name" value="Protein_kinase_ATP_BS"/>
</dbReference>
<feature type="binding site" evidence="6">
    <location>
        <position position="67"/>
    </location>
    <ligand>
        <name>ATP</name>
        <dbReference type="ChEBI" id="CHEBI:30616"/>
    </ligand>
</feature>
<feature type="compositionally biased region" description="Low complexity" evidence="7">
    <location>
        <begin position="1818"/>
        <end position="1836"/>
    </location>
</feature>
<dbReference type="SUPFAM" id="SSF56112">
    <property type="entry name" value="Protein kinase-like (PK-like)"/>
    <property type="match status" value="1"/>
</dbReference>
<dbReference type="Pfam" id="PF00069">
    <property type="entry name" value="Pkinase"/>
    <property type="match status" value="1"/>
</dbReference>
<dbReference type="InterPro" id="IPR008271">
    <property type="entry name" value="Ser/Thr_kinase_AS"/>
</dbReference>
<feature type="region of interest" description="Disordered" evidence="7">
    <location>
        <begin position="1814"/>
        <end position="1856"/>
    </location>
</feature>
<feature type="region of interest" description="Disordered" evidence="7">
    <location>
        <begin position="2885"/>
        <end position="2912"/>
    </location>
</feature>
<feature type="region of interest" description="Disordered" evidence="7">
    <location>
        <begin position="1869"/>
        <end position="1970"/>
    </location>
</feature>
<feature type="compositionally biased region" description="Low complexity" evidence="7">
    <location>
        <begin position="1236"/>
        <end position="1263"/>
    </location>
</feature>
<feature type="compositionally biased region" description="Polar residues" evidence="7">
    <location>
        <begin position="1692"/>
        <end position="1704"/>
    </location>
</feature>
<proteinExistence type="predicted"/>
<feature type="compositionally biased region" description="Polar residues" evidence="7">
    <location>
        <begin position="1884"/>
        <end position="1899"/>
    </location>
</feature>
<evidence type="ECO:0000256" key="4">
    <source>
        <dbReference type="ARBA" id="ARBA00022777"/>
    </source>
</evidence>
<feature type="compositionally biased region" description="Pro residues" evidence="7">
    <location>
        <begin position="1226"/>
        <end position="1235"/>
    </location>
</feature>
<feature type="compositionally biased region" description="Basic and acidic residues" evidence="7">
    <location>
        <begin position="506"/>
        <end position="521"/>
    </location>
</feature>
<feature type="compositionally biased region" description="Basic and acidic residues" evidence="7">
    <location>
        <begin position="1057"/>
        <end position="1066"/>
    </location>
</feature>
<feature type="compositionally biased region" description="Basic and acidic residues" evidence="7">
    <location>
        <begin position="412"/>
        <end position="424"/>
    </location>
</feature>
<dbReference type="PROSITE" id="PS50011">
    <property type="entry name" value="PROTEIN_KINASE_DOM"/>
    <property type="match status" value="1"/>
</dbReference>
<evidence type="ECO:0000256" key="5">
    <source>
        <dbReference type="ARBA" id="ARBA00022840"/>
    </source>
</evidence>
<dbReference type="InterPro" id="IPR000719">
    <property type="entry name" value="Prot_kinase_dom"/>
</dbReference>
<dbReference type="InterPro" id="IPR011009">
    <property type="entry name" value="Kinase-like_dom_sf"/>
</dbReference>
<evidence type="ECO:0000256" key="6">
    <source>
        <dbReference type="PROSITE-ProRule" id="PRU10141"/>
    </source>
</evidence>
<feature type="compositionally biased region" description="Basic and acidic residues" evidence="7">
    <location>
        <begin position="548"/>
        <end position="560"/>
    </location>
</feature>
<dbReference type="PROSITE" id="PS00107">
    <property type="entry name" value="PROTEIN_KINASE_ATP"/>
    <property type="match status" value="1"/>
</dbReference>
<dbReference type="eggNOG" id="KOG0611">
    <property type="taxonomic scope" value="Eukaryota"/>
</dbReference>
<feature type="compositionally biased region" description="Basic residues" evidence="7">
    <location>
        <begin position="1312"/>
        <end position="1325"/>
    </location>
</feature>
<dbReference type="Proteomes" id="UP000027135">
    <property type="component" value="Unassembled WGS sequence"/>
</dbReference>
<feature type="compositionally biased region" description="Polar residues" evidence="7">
    <location>
        <begin position="799"/>
        <end position="824"/>
    </location>
</feature>
<feature type="compositionally biased region" description="Low complexity" evidence="7">
    <location>
        <begin position="1738"/>
        <end position="1757"/>
    </location>
</feature>
<feature type="compositionally biased region" description="Polar residues" evidence="7">
    <location>
        <begin position="611"/>
        <end position="647"/>
    </location>
</feature>
<feature type="region of interest" description="Disordered" evidence="7">
    <location>
        <begin position="371"/>
        <end position="742"/>
    </location>
</feature>
<feature type="region of interest" description="Disordered" evidence="7">
    <location>
        <begin position="2280"/>
        <end position="2317"/>
    </location>
</feature>
<feature type="compositionally biased region" description="Basic residues" evidence="7">
    <location>
        <begin position="522"/>
        <end position="533"/>
    </location>
</feature>
<feature type="region of interest" description="Disordered" evidence="7">
    <location>
        <begin position="328"/>
        <end position="355"/>
    </location>
</feature>
<feature type="compositionally biased region" description="Low complexity" evidence="7">
    <location>
        <begin position="1869"/>
        <end position="1880"/>
    </location>
</feature>
<gene>
    <name evidence="9" type="ORF">L798_10125</name>
</gene>
<keyword evidence="2" id="KW-0808">Transferase</keyword>
<dbReference type="InParanoid" id="A0A067R9L4"/>
<feature type="region of interest" description="Disordered" evidence="7">
    <location>
        <begin position="1550"/>
        <end position="1577"/>
    </location>
</feature>
<reference evidence="9 10" key="1">
    <citation type="journal article" date="2014" name="Nat. Commun.">
        <title>Molecular traces of alternative social organization in a termite genome.</title>
        <authorList>
            <person name="Terrapon N."/>
            <person name="Li C."/>
            <person name="Robertson H.M."/>
            <person name="Ji L."/>
            <person name="Meng X."/>
            <person name="Booth W."/>
            <person name="Chen Z."/>
            <person name="Childers C.P."/>
            <person name="Glastad K.M."/>
            <person name="Gokhale K."/>
            <person name="Gowin J."/>
            <person name="Gronenberg W."/>
            <person name="Hermansen R.A."/>
            <person name="Hu H."/>
            <person name="Hunt B.G."/>
            <person name="Huylmans A.K."/>
            <person name="Khalil S.M."/>
            <person name="Mitchell R.D."/>
            <person name="Munoz-Torres M.C."/>
            <person name="Mustard J.A."/>
            <person name="Pan H."/>
            <person name="Reese J.T."/>
            <person name="Scharf M.E."/>
            <person name="Sun F."/>
            <person name="Vogel H."/>
            <person name="Xiao J."/>
            <person name="Yang W."/>
            <person name="Yang Z."/>
            <person name="Yang Z."/>
            <person name="Zhou J."/>
            <person name="Zhu J."/>
            <person name="Brent C.S."/>
            <person name="Elsik C.G."/>
            <person name="Goodisman M.A."/>
            <person name="Liberles D.A."/>
            <person name="Roe R.M."/>
            <person name="Vargo E.L."/>
            <person name="Vilcinskas A."/>
            <person name="Wang J."/>
            <person name="Bornberg-Bauer E."/>
            <person name="Korb J."/>
            <person name="Zhang G."/>
            <person name="Liebig J."/>
        </authorList>
    </citation>
    <scope>NUCLEOTIDE SEQUENCE [LARGE SCALE GENOMIC DNA]</scope>
    <source>
        <tissue evidence="9">Whole organism</tissue>
    </source>
</reference>
<dbReference type="GO" id="GO:0035556">
    <property type="term" value="P:intracellular signal transduction"/>
    <property type="evidence" value="ECO:0007669"/>
    <property type="project" value="TreeGrafter"/>
</dbReference>
<dbReference type="PANTHER" id="PTHR24346">
    <property type="entry name" value="MAP/MICROTUBULE AFFINITY-REGULATING KINASE"/>
    <property type="match status" value="1"/>
</dbReference>
<feature type="region of interest" description="Disordered" evidence="7">
    <location>
        <begin position="1181"/>
        <end position="1343"/>
    </location>
</feature>
<keyword evidence="1" id="KW-0723">Serine/threonine-protein kinase</keyword>
<dbReference type="SMART" id="SM00220">
    <property type="entry name" value="S_TKc"/>
    <property type="match status" value="1"/>
</dbReference>
<dbReference type="OrthoDB" id="193931at2759"/>
<dbReference type="CDD" id="cd14073">
    <property type="entry name" value="STKc_NUAK"/>
    <property type="match status" value="1"/>
</dbReference>
<feature type="compositionally biased region" description="Low complexity" evidence="7">
    <location>
        <begin position="789"/>
        <end position="798"/>
    </location>
</feature>
<feature type="compositionally biased region" description="Low complexity" evidence="7">
    <location>
        <begin position="995"/>
        <end position="1005"/>
    </location>
</feature>
<feature type="region of interest" description="Disordered" evidence="7">
    <location>
        <begin position="2050"/>
        <end position="2087"/>
    </location>
</feature>
<feature type="compositionally biased region" description="Basic and acidic residues" evidence="7">
    <location>
        <begin position="1951"/>
        <end position="1965"/>
    </location>
</feature>
<feature type="compositionally biased region" description="Basic and acidic residues" evidence="7">
    <location>
        <begin position="1075"/>
        <end position="1087"/>
    </location>
</feature>
<organism evidence="9 10">
    <name type="scientific">Zootermopsis nevadensis</name>
    <name type="common">Dampwood termite</name>
    <dbReference type="NCBI Taxonomy" id="136037"/>
    <lineage>
        <taxon>Eukaryota</taxon>
        <taxon>Metazoa</taxon>
        <taxon>Ecdysozoa</taxon>
        <taxon>Arthropoda</taxon>
        <taxon>Hexapoda</taxon>
        <taxon>Insecta</taxon>
        <taxon>Pterygota</taxon>
        <taxon>Neoptera</taxon>
        <taxon>Polyneoptera</taxon>
        <taxon>Dictyoptera</taxon>
        <taxon>Blattodea</taxon>
        <taxon>Blattoidea</taxon>
        <taxon>Termitoidae</taxon>
        <taxon>Termopsidae</taxon>
        <taxon>Zootermopsis</taxon>
    </lineage>
</organism>
<feature type="compositionally biased region" description="Polar residues" evidence="7">
    <location>
        <begin position="1135"/>
        <end position="1144"/>
    </location>
</feature>
<feature type="compositionally biased region" description="Basic residues" evidence="7">
    <location>
        <begin position="1372"/>
        <end position="1381"/>
    </location>
</feature>
<dbReference type="GO" id="GO:0005524">
    <property type="term" value="F:ATP binding"/>
    <property type="evidence" value="ECO:0007669"/>
    <property type="project" value="UniProtKB-UniRule"/>
</dbReference>
<feature type="compositionally biased region" description="Polar residues" evidence="7">
    <location>
        <begin position="1088"/>
        <end position="1100"/>
    </location>
</feature>
<keyword evidence="5 6" id="KW-0067">ATP-binding</keyword>
<dbReference type="Gene3D" id="1.10.510.10">
    <property type="entry name" value="Transferase(Phosphotransferase) domain 1"/>
    <property type="match status" value="1"/>
</dbReference>
<dbReference type="FunFam" id="1.10.510.10:FF:000389">
    <property type="entry name" value="Uncharacterized protein, isoform E"/>
    <property type="match status" value="1"/>
</dbReference>
<keyword evidence="4 9" id="KW-0418">Kinase</keyword>
<feature type="domain" description="Protein kinase" evidence="8">
    <location>
        <begin position="34"/>
        <end position="285"/>
    </location>
</feature>
<feature type="compositionally biased region" description="Basic and acidic residues" evidence="7">
    <location>
        <begin position="855"/>
        <end position="867"/>
    </location>
</feature>
<feature type="compositionally biased region" description="Basic and acidic residues" evidence="7">
    <location>
        <begin position="371"/>
        <end position="393"/>
    </location>
</feature>
<feature type="compositionally biased region" description="Polar residues" evidence="7">
    <location>
        <begin position="574"/>
        <end position="583"/>
    </location>
</feature>
<evidence type="ECO:0000256" key="3">
    <source>
        <dbReference type="ARBA" id="ARBA00022741"/>
    </source>
</evidence>
<feature type="region of interest" description="Disordered" evidence="7">
    <location>
        <begin position="784"/>
        <end position="917"/>
    </location>
</feature>
<dbReference type="GO" id="GO:0005737">
    <property type="term" value="C:cytoplasm"/>
    <property type="evidence" value="ECO:0007669"/>
    <property type="project" value="TreeGrafter"/>
</dbReference>
<feature type="compositionally biased region" description="Polar residues" evidence="7">
    <location>
        <begin position="1554"/>
        <end position="1574"/>
    </location>
</feature>
<feature type="compositionally biased region" description="Low complexity" evidence="7">
    <location>
        <begin position="2280"/>
        <end position="2289"/>
    </location>
</feature>
<feature type="region of interest" description="Disordered" evidence="7">
    <location>
        <begin position="2383"/>
        <end position="2405"/>
    </location>
</feature>
<name>A0A067R9L4_ZOONE</name>
<dbReference type="PANTHER" id="PTHR24346:SF93">
    <property type="entry name" value="NUAK FAMILY SNF1-LIKE KINASE 1"/>
    <property type="match status" value="1"/>
</dbReference>
<feature type="region of interest" description="Disordered" evidence="7">
    <location>
        <begin position="1372"/>
        <end position="1400"/>
    </location>
</feature>
<evidence type="ECO:0000259" key="8">
    <source>
        <dbReference type="PROSITE" id="PS50011"/>
    </source>
</evidence>
<feature type="compositionally biased region" description="Polar residues" evidence="7">
    <location>
        <begin position="875"/>
        <end position="895"/>
    </location>
</feature>
<feature type="region of interest" description="Disordered" evidence="7">
    <location>
        <begin position="1475"/>
        <end position="1530"/>
    </location>
</feature>
<feature type="compositionally biased region" description="Basic and acidic residues" evidence="7">
    <location>
        <begin position="652"/>
        <end position="678"/>
    </location>
</feature>
<sequence length="2912" mass="319860">MVVSDASIHNIMGGMESTAGVRLHNHRRKLKQRFDIIKKLGQGTYGKVQLGINKETGQEVAIKTIKKAKIETEADLVRIRREIQIMSSVQHPNIIHIYEVFENREKMVLVMEYAAGGELYDFLSERKVLAEEEARRIFRQIATAVYYCHKHKICHRDLKLENILLDEYGSAKIADFGLSNVFDEQRLLNTFCGSPLYASPEIVKGTPYHGPEVDCWSLGVLLYTLVYGAMPFDGSNFKRLVKQISQGDYFEPKKPSPASPLIREMLTVTPARRADIEKICSHWWVNEGHAESCLDIAEELANQTPVRLDLLLSLAPPPPAVGSDKMLLTDEQGDGNSGAVATDQIGPPRCHSVGSLTELDVPSAERRIREFQMENRRGSGGDAKDTPKRKLEEGTSTEDAARGGAKRKERVGRREHCVEQKESAVRSSSWSRRGSDTEENRQSMSVPEEKMDVDVNTGLHEPISSNVTKEPNDPLAGNGEILKDKTHVAMDSAESCKADTVTQTTLEKDPTKTTTTRDRTTRKSVKGSTKKSKPPSVDGVPSNTETLLTKDMEPEEKAAQNKEQGTGVEKNAEQMLTTAQVPSGESEIKEGTDKPPVEAIKPKVKKKKKVLNNSISDTSVENKQNSTEVGLIESSQQPTDAKSNLNDSSSQKVKEVVVKTEADESKTNRNSDVSDKILKNCVSSSKDSSENRTVDVPKTAGVKTKKSRGDLSLGKLSSSNDKSSGAEELATPTKPVERRRSKIFENADKFNIFLGGSDPKSPTTEKPKKVFIPGVKVSDYKQAFERRSSLSSTSLPTPVKNSTSKKAVEQNSKIIPTKSLSCDNGNVDASRAVKDVERNSNNTDLTTTSGFSSSKESENSQHLKQEEASPESVEDNQSSMESCAVQTDEINSVRPNTKVKKDGADGGENISAEESLTAGTLKCEEADLKLVPALQMTDKVSQQEKARIKKLKDAVEIISNAIAEESKRETDPSAVKKITSTKPPVPSSPDKPKTKSAGSCNSSSPKSPPISPTDTSSGKRTIYVQVAPNDVRIATVQVSTPQSTNFPFDDKSIAKQLADKGSETLPEKQSANEANKNEDSDNIHKQGDTSASKTVKTNLDPSVPAKKKSAKVEITLKSATLPRRRTSKTEIQLGFASSQPTSRPESGAPGEYRTEVEHMVGSPSSRLLTQRSEVAFPVAAAADVKPLSYRSSSLEPEGTPSSKSKPREHIIPIRVEKDMGRNTVCSPPPAKPPVPSLQQQRSLSQRSSSLSRQSTQDSDTDSTISATGPEPIRKSPREYIIPIAVEGGGYVTPRAGSLEPSVSEASTEASRQHHRSSGRFSKPRRMSSLLSDSGASEDEGFNNLNSPFVSLQRHSSLGNDDLDDERPFHHMHRLRSSRPSRRPPLEHNDSLSSAEEDDDDDGFEILTAESLFSTLLSRVRSLTQRLNVEDGGRPGFPSTRLLSHLATSPTSGFWSNMYGRPGEPLSRRISESQFSRSFGHDGDGPTPWRRSVSRDISDSDSVYSDTANAMTRGGTLPRGPSRFDRGGISDDAGSDLSSSYYYAPSLARQMPSYRDSSSQDIGSQSNRNQQTTPSDYLAPVRKSSLGSLASQGSNIPQHTSRRLSRTLSLRSTADEMYNSRTPRNVDLSSRNSYCSDFGGQEGKSIHKNSSVSLCRQDCMPITEESTRYTRKDHLPPTRRSLSLLDSKDRNFISMSTHRGGSSSDCGDYGRYNKPLDMDRVLPPLPYNTVSQGRKREASQSSSSARQRSYGYHSNGSSHHLRHSSIEEEFLQDRPHHSSSLPSIARSEEKKSIFSYAGKPTDKVNAELEASFNYEVDKSSSSSVNSKSTSNNSSMPSQLNNSEFQNMGNSSLVHGSMSGIRNKLQNNSLSKNSINASSSSESKGRSQIPSLLRFRSSTVNCDVEKQKKRDRPNNDKEGTDSVRKLRTSNSPRSTPDRSILSRFLRQSSEGKVATREADSASDDKDTSKKKRRISRFLRPDFFDTPREESVYAKEKDAKKAAEMENKLKLRKNLKKVVAEDKESPSEVQDSTEIGSSSILSEDRLKTKSISVSSGNINTENNNINSKNRIKSELEQTGEGNGTGNEMREKLNDMNDTKKVEKCSTAFEKQSSNSNNKSRFLHSLEKKLEKFRSSGDCIPSISNSGKSRVDKAIHSLREHSLTPRGGDIITSESHLLKRAVSVSECCTVESSSKNHKPFVKENAASKLGSKVTSVLGLFRKLEDTPGKTGKLSPPRPSVLSRLRRTQSVYGGSRSDSVLLDHGADIGGSSEFKPVRPLRLKKANSNSSVVKKNPVESHATIHKKDLETGKKTETQSQNPGLNMLENKKAAELTVENVLGNEAAVHNSSNVQEISISERGIAVKQQGSGVPKLIKRGSIKSKTKNIIETSIKAQPRSDPRSDSDAKSAHKLELDKCSKDLFNMRPLTESNTKLVQPDTLTGLKGLVAVAPESTDTLIVKKLETSVDTNEGLSLVMQEVTSAAKAMCIPHDCGNKNDFVRRENDAQVSSKSCVDAGKAEELKPCTNSGISPTTDNAFDNSPVDDYSLNDDEVKFADVKCLDSHSYPADDSSVLSPADESESFDSWSVCSDAENREFPPSPVPLPGNDVEESVGDRIRRKSFYSRFNDVKKRHRKSSLSPVACLSSSYRDTDSLSYQHHPRNFSRKMDHPADYASMYHLRKPYRSQSVLAENDYDDGLATYSRRSSVSPRSHPSSYTDYDFKPLITENVTKDMNGFVDDFSLTDQNYLPKHNQGTSVSSGEGMQTRSTAGENVSFLGGSVEKLRMPRHFNHNVNFNTSQYQPLYSDTIRRGSDSRLSRSTESDIGTAIVKSRLPTIWNQHLSVAPGYASSSSSVAGASYPDDAMRLGLVAGETSPLHGKYNRYNSNSPLDVPSSVFNGSPTTTGENLWMESEWPVAPR</sequence>
<feature type="compositionally biased region" description="Basic and acidic residues" evidence="7">
    <location>
        <begin position="1901"/>
        <end position="1922"/>
    </location>
</feature>
<dbReference type="EMBL" id="KK852801">
    <property type="protein sequence ID" value="KDR16310.1"/>
    <property type="molecule type" value="Genomic_DNA"/>
</dbReference>
<evidence type="ECO:0000313" key="10">
    <source>
        <dbReference type="Proteomes" id="UP000027135"/>
    </source>
</evidence>
<dbReference type="OMA" id="ESHATIH"/>
<dbReference type="GO" id="GO:0050321">
    <property type="term" value="F:tau-protein kinase activity"/>
    <property type="evidence" value="ECO:0007669"/>
    <property type="project" value="TreeGrafter"/>
</dbReference>
<feature type="region of interest" description="Disordered" evidence="7">
    <location>
        <begin position="1057"/>
        <end position="1154"/>
    </location>
</feature>
<feature type="compositionally biased region" description="Polar residues" evidence="7">
    <location>
        <begin position="1189"/>
        <end position="1203"/>
    </location>
</feature>
<evidence type="ECO:0000313" key="9">
    <source>
        <dbReference type="EMBL" id="KDR16310.1"/>
    </source>
</evidence>
<keyword evidence="3 6" id="KW-0547">Nucleotide-binding</keyword>
<dbReference type="GO" id="GO:0000226">
    <property type="term" value="P:microtubule cytoskeleton organization"/>
    <property type="evidence" value="ECO:0007669"/>
    <property type="project" value="TreeGrafter"/>
</dbReference>
<dbReference type="FunCoup" id="A0A067R9L4">
    <property type="interactions" value="188"/>
</dbReference>
<feature type="compositionally biased region" description="Polar residues" evidence="7">
    <location>
        <begin position="1837"/>
        <end position="1852"/>
    </location>
</feature>
<accession>A0A067R9L4</accession>
<protein>
    <submittedName>
        <fullName evidence="9">NUAK family SNF1-like kinase 1</fullName>
    </submittedName>
</protein>
<feature type="compositionally biased region" description="Basic and acidic residues" evidence="7">
    <location>
        <begin position="586"/>
        <end position="596"/>
    </location>
</feature>
<feature type="region of interest" description="Disordered" evidence="7">
    <location>
        <begin position="960"/>
        <end position="1023"/>
    </location>
</feature>
<feature type="compositionally biased region" description="Polar residues" evidence="7">
    <location>
        <begin position="2885"/>
        <end position="2899"/>
    </location>
</feature>
<evidence type="ECO:0000256" key="7">
    <source>
        <dbReference type="SAM" id="MobiDB-lite"/>
    </source>
</evidence>
<feature type="compositionally biased region" description="Basic and acidic residues" evidence="7">
    <location>
        <begin position="2299"/>
        <end position="2310"/>
    </location>
</feature>
<feature type="compositionally biased region" description="Basic and acidic residues" evidence="7">
    <location>
        <begin position="2391"/>
        <end position="2405"/>
    </location>
</feature>